<dbReference type="STRING" id="69.GLE_2280"/>
<proteinExistence type="predicted"/>
<name>A0A0S2DGU1_LYSEN</name>
<dbReference type="PATRIC" id="fig|69.6.peg.2245"/>
<dbReference type="AlphaFoldDB" id="A0A0S2DGU1"/>
<feature type="region of interest" description="Disordered" evidence="1">
    <location>
        <begin position="28"/>
        <end position="49"/>
    </location>
</feature>
<evidence type="ECO:0000256" key="1">
    <source>
        <dbReference type="SAM" id="MobiDB-lite"/>
    </source>
</evidence>
<dbReference type="Proteomes" id="UP000061569">
    <property type="component" value="Chromosome"/>
</dbReference>
<dbReference type="EMBL" id="CP013140">
    <property type="protein sequence ID" value="ALN57629.1"/>
    <property type="molecule type" value="Genomic_DNA"/>
</dbReference>
<gene>
    <name evidence="2" type="ORF">GLE_2280</name>
</gene>
<protein>
    <submittedName>
        <fullName evidence="2">Uncharacterized protein</fullName>
    </submittedName>
</protein>
<evidence type="ECO:0000313" key="2">
    <source>
        <dbReference type="EMBL" id="ALN57629.1"/>
    </source>
</evidence>
<dbReference type="KEGG" id="lez:GLE_2280"/>
<organism evidence="2 3">
    <name type="scientific">Lysobacter enzymogenes</name>
    <dbReference type="NCBI Taxonomy" id="69"/>
    <lineage>
        <taxon>Bacteria</taxon>
        <taxon>Pseudomonadati</taxon>
        <taxon>Pseudomonadota</taxon>
        <taxon>Gammaproteobacteria</taxon>
        <taxon>Lysobacterales</taxon>
        <taxon>Lysobacteraceae</taxon>
        <taxon>Lysobacter</taxon>
    </lineage>
</organism>
<feature type="compositionally biased region" description="Basic residues" evidence="1">
    <location>
        <begin position="34"/>
        <end position="43"/>
    </location>
</feature>
<sequence>MVIDDNDVHSTVPVVRPPPAAAGLRAYSAAPCRGSRRKSRHTLRGPAFT</sequence>
<reference evidence="2 3" key="1">
    <citation type="submission" date="2015-11" db="EMBL/GenBank/DDBJ databases">
        <title>Genome sequences of Lysobacter enzymogenes strain C3 and Lysobacter antibioticus ATCC 29479.</title>
        <authorList>
            <person name="Kobayashi D.Y."/>
        </authorList>
    </citation>
    <scope>NUCLEOTIDE SEQUENCE [LARGE SCALE GENOMIC DNA]</scope>
    <source>
        <strain evidence="2 3">C3</strain>
    </source>
</reference>
<accession>A0A0S2DGU1</accession>
<evidence type="ECO:0000313" key="3">
    <source>
        <dbReference type="Proteomes" id="UP000061569"/>
    </source>
</evidence>